<dbReference type="Pfam" id="PF13860">
    <property type="entry name" value="FlgD_ig"/>
    <property type="match status" value="1"/>
</dbReference>
<feature type="compositionally biased region" description="Low complexity" evidence="6">
    <location>
        <begin position="9"/>
        <end position="25"/>
    </location>
</feature>
<feature type="region of interest" description="Disordered" evidence="6">
    <location>
        <begin position="1"/>
        <end position="25"/>
    </location>
</feature>
<comment type="function">
    <text evidence="4 5">Required for flagellar hook formation. May act as a scaffolding protein.</text>
</comment>
<keyword evidence="10" id="KW-1185">Reference proteome</keyword>
<evidence type="ECO:0000256" key="3">
    <source>
        <dbReference type="ARBA" id="ARBA00022795"/>
    </source>
</evidence>
<evidence type="ECO:0000256" key="1">
    <source>
        <dbReference type="ARBA" id="ARBA00010577"/>
    </source>
</evidence>
<evidence type="ECO:0000259" key="7">
    <source>
        <dbReference type="Pfam" id="PF13860"/>
    </source>
</evidence>
<evidence type="ECO:0000313" key="9">
    <source>
        <dbReference type="EMBL" id="URL57625.1"/>
    </source>
</evidence>
<evidence type="ECO:0000313" key="10">
    <source>
        <dbReference type="Proteomes" id="UP001056681"/>
    </source>
</evidence>
<organism evidence="9 10">
    <name type="scientific">Luteibacter flocculans</name>
    <dbReference type="NCBI Taxonomy" id="2780091"/>
    <lineage>
        <taxon>Bacteria</taxon>
        <taxon>Pseudomonadati</taxon>
        <taxon>Pseudomonadota</taxon>
        <taxon>Gammaproteobacteria</taxon>
        <taxon>Lysobacterales</taxon>
        <taxon>Rhodanobacteraceae</taxon>
        <taxon>Luteibacter</taxon>
    </lineage>
</organism>
<dbReference type="Gene3D" id="2.30.30.910">
    <property type="match status" value="1"/>
</dbReference>
<dbReference type="RefSeq" id="WP_072321732.1">
    <property type="nucleotide sequence ID" value="NZ_CP063231.1"/>
</dbReference>
<reference evidence="9" key="1">
    <citation type="submission" date="2020-10" db="EMBL/GenBank/DDBJ databases">
        <title>Whole-genome sequence of Luteibacter sp. EIF3.</title>
        <authorList>
            <person name="Friedrich I."/>
            <person name="Hertel R."/>
            <person name="Daniel R."/>
        </authorList>
    </citation>
    <scope>NUCLEOTIDE SEQUENCE</scope>
    <source>
        <strain evidence="9">EIF3</strain>
    </source>
</reference>
<dbReference type="Pfam" id="PF03963">
    <property type="entry name" value="FlgD"/>
    <property type="match status" value="1"/>
</dbReference>
<keyword evidence="9" id="KW-0282">Flagellum</keyword>
<evidence type="ECO:0000256" key="4">
    <source>
        <dbReference type="ARBA" id="ARBA00024746"/>
    </source>
</evidence>
<dbReference type="InterPro" id="IPR025963">
    <property type="entry name" value="FLgD_Tudor"/>
</dbReference>
<protein>
    <recommendedName>
        <fullName evidence="2 5">Basal-body rod modification protein FlgD</fullName>
    </recommendedName>
</protein>
<accession>A0ABY4T0J4</accession>
<dbReference type="Pfam" id="PF13861">
    <property type="entry name" value="FLgD_tudor"/>
    <property type="match status" value="1"/>
</dbReference>
<evidence type="ECO:0000256" key="2">
    <source>
        <dbReference type="ARBA" id="ARBA00016013"/>
    </source>
</evidence>
<gene>
    <name evidence="9" type="ORF">IM816_13480</name>
</gene>
<sequence length="219" mass="22426">MVDSINGNSSAASSSTATSSSGQLQQQTLTQSDFLKLMVTQMTNQDPTKPMDSTQMVAQMAQFSQVAATQELQQSFDSLATNLTGDQFVRAASLVGQEVLVPSSAGKLTDGALNGAVNVGSSGTYVNVTVKDQAGNVVRTLPLGQPDAGLVKFSWDGKSDDGTQLADGVYQISATSGGTAIDTFVRGKVEGVGASGTDGTYVQVAGYGGALLSQIAQIL</sequence>
<evidence type="ECO:0000256" key="6">
    <source>
        <dbReference type="SAM" id="MobiDB-lite"/>
    </source>
</evidence>
<evidence type="ECO:0000259" key="8">
    <source>
        <dbReference type="Pfam" id="PF13861"/>
    </source>
</evidence>
<evidence type="ECO:0000256" key="5">
    <source>
        <dbReference type="RuleBase" id="RU362076"/>
    </source>
</evidence>
<dbReference type="Proteomes" id="UP001056681">
    <property type="component" value="Chromosome"/>
</dbReference>
<dbReference type="InterPro" id="IPR005648">
    <property type="entry name" value="FlgD"/>
</dbReference>
<keyword evidence="3 5" id="KW-1005">Bacterial flagellum biogenesis</keyword>
<keyword evidence="9" id="KW-0966">Cell projection</keyword>
<comment type="similarity">
    <text evidence="1 5">Belongs to the FlgD family.</text>
</comment>
<name>A0ABY4T0J4_9GAMM</name>
<feature type="domain" description="FlgD Tudor-like" evidence="8">
    <location>
        <begin position="87"/>
        <end position="215"/>
    </location>
</feature>
<dbReference type="Gene3D" id="2.60.40.4070">
    <property type="match status" value="1"/>
</dbReference>
<proteinExistence type="inferred from homology"/>
<keyword evidence="9" id="KW-0969">Cilium</keyword>
<dbReference type="EMBL" id="CP063231">
    <property type="protein sequence ID" value="URL57625.1"/>
    <property type="molecule type" value="Genomic_DNA"/>
</dbReference>
<feature type="domain" description="FlgD/Vpr Ig-like" evidence="7">
    <location>
        <begin position="109"/>
        <end position="176"/>
    </location>
</feature>
<dbReference type="InterPro" id="IPR025965">
    <property type="entry name" value="FlgD/Vpr_Ig-like"/>
</dbReference>